<dbReference type="AlphaFoldDB" id="A0A839GNC0"/>
<reference evidence="1 2" key="1">
    <citation type="submission" date="2020-08" db="EMBL/GenBank/DDBJ databases">
        <title>Genomic Encyclopedia of Type Strains, Phase IV (KMG-IV): sequencing the most valuable type-strain genomes for metagenomic binning, comparative biology and taxonomic classification.</title>
        <authorList>
            <person name="Goeker M."/>
        </authorList>
    </citation>
    <scope>NUCLEOTIDE SEQUENCE [LARGE SCALE GENOMIC DNA]</scope>
    <source>
        <strain evidence="1 2">DSM 29854</strain>
    </source>
</reference>
<evidence type="ECO:0000313" key="2">
    <source>
        <dbReference type="Proteomes" id="UP000563094"/>
    </source>
</evidence>
<keyword evidence="2" id="KW-1185">Reference proteome</keyword>
<accession>A0A839GNC0</accession>
<organism evidence="1 2">
    <name type="scientific">Rufibacter quisquiliarum</name>
    <dbReference type="NCBI Taxonomy" id="1549639"/>
    <lineage>
        <taxon>Bacteria</taxon>
        <taxon>Pseudomonadati</taxon>
        <taxon>Bacteroidota</taxon>
        <taxon>Cytophagia</taxon>
        <taxon>Cytophagales</taxon>
        <taxon>Hymenobacteraceae</taxon>
        <taxon>Rufibacter</taxon>
    </lineage>
</organism>
<name>A0A839GNC0_9BACT</name>
<evidence type="ECO:0000313" key="1">
    <source>
        <dbReference type="EMBL" id="MBA9078309.1"/>
    </source>
</evidence>
<gene>
    <name evidence="1" type="ORF">FHS90_003035</name>
</gene>
<protein>
    <recommendedName>
        <fullName evidence="3">Phage protein</fullName>
    </recommendedName>
</protein>
<dbReference type="RefSeq" id="WP_182513570.1">
    <property type="nucleotide sequence ID" value="NZ_JACJIQ010000012.1"/>
</dbReference>
<dbReference type="EMBL" id="JACJIQ010000012">
    <property type="protein sequence ID" value="MBA9078309.1"/>
    <property type="molecule type" value="Genomic_DNA"/>
</dbReference>
<dbReference type="Proteomes" id="UP000563094">
    <property type="component" value="Unassembled WGS sequence"/>
</dbReference>
<proteinExistence type="predicted"/>
<evidence type="ECO:0008006" key="3">
    <source>
        <dbReference type="Google" id="ProtNLM"/>
    </source>
</evidence>
<sequence>MAKFRKKPVVIEAVQLLNTPMSILEVERFIAQKEDIGHTSCRRAEDAWDDYEKILERQGGRVIKTLEGDMMASFGDWIIKGVNGEFYPCKPDIFEKTYEPA</sequence>
<comment type="caution">
    <text evidence="1">The sequence shown here is derived from an EMBL/GenBank/DDBJ whole genome shotgun (WGS) entry which is preliminary data.</text>
</comment>